<feature type="chain" id="PRO_5043561812" description="Calcitonin receptor" evidence="12">
    <location>
        <begin position="23"/>
        <end position="595"/>
    </location>
</feature>
<evidence type="ECO:0000256" key="9">
    <source>
        <dbReference type="ARBA" id="ARBA00023180"/>
    </source>
</evidence>
<comment type="subcellular location">
    <subcellularLocation>
        <location evidence="1">Cell membrane</location>
        <topology evidence="1">Multi-pass membrane protein</topology>
    </subcellularLocation>
</comment>
<evidence type="ECO:0000256" key="10">
    <source>
        <dbReference type="ARBA" id="ARBA00023224"/>
    </source>
</evidence>
<dbReference type="PROSITE" id="PS50227">
    <property type="entry name" value="G_PROTEIN_RECEP_F2_3"/>
    <property type="match status" value="1"/>
</dbReference>
<feature type="domain" description="G-protein coupled receptors family 2 profile 1" evidence="13">
    <location>
        <begin position="130"/>
        <end position="217"/>
    </location>
</feature>
<dbReference type="GO" id="GO:0008528">
    <property type="term" value="F:G protein-coupled peptide receptor activity"/>
    <property type="evidence" value="ECO:0007669"/>
    <property type="project" value="TreeGrafter"/>
</dbReference>
<evidence type="ECO:0000256" key="5">
    <source>
        <dbReference type="ARBA" id="ARBA00022989"/>
    </source>
</evidence>
<feature type="transmembrane region" description="Helical" evidence="11">
    <location>
        <begin position="425"/>
        <end position="444"/>
    </location>
</feature>
<dbReference type="PRINTS" id="PR00249">
    <property type="entry name" value="GPCRSECRETIN"/>
</dbReference>
<evidence type="ECO:0000256" key="2">
    <source>
        <dbReference type="ARBA" id="ARBA00005314"/>
    </source>
</evidence>
<protein>
    <recommendedName>
        <fullName evidence="17">Calcitonin receptor</fullName>
    </recommendedName>
</protein>
<keyword evidence="3" id="KW-1003">Cell membrane</keyword>
<dbReference type="GO" id="GO:0005886">
    <property type="term" value="C:plasma membrane"/>
    <property type="evidence" value="ECO:0007669"/>
    <property type="project" value="UniProtKB-SubCell"/>
</dbReference>
<dbReference type="Gene3D" id="4.10.1240.10">
    <property type="entry name" value="GPCR, family 2, extracellular hormone receptor domain"/>
    <property type="match status" value="1"/>
</dbReference>
<feature type="signal peptide" evidence="12">
    <location>
        <begin position="1"/>
        <end position="22"/>
    </location>
</feature>
<dbReference type="SUPFAM" id="SSF111418">
    <property type="entry name" value="Hormone receptor domain"/>
    <property type="match status" value="1"/>
</dbReference>
<evidence type="ECO:0000313" key="15">
    <source>
        <dbReference type="EMBL" id="CAL1288708.1"/>
    </source>
</evidence>
<dbReference type="CDD" id="cd15041">
    <property type="entry name" value="7tmB1_hormone_R"/>
    <property type="match status" value="1"/>
</dbReference>
<dbReference type="Pfam" id="PF00002">
    <property type="entry name" value="7tm_2"/>
    <property type="match status" value="1"/>
</dbReference>
<dbReference type="GO" id="GO:0007188">
    <property type="term" value="P:adenylate cyclase-modulating G protein-coupled receptor signaling pathway"/>
    <property type="evidence" value="ECO:0007669"/>
    <property type="project" value="TreeGrafter"/>
</dbReference>
<evidence type="ECO:0000259" key="14">
    <source>
        <dbReference type="PROSITE" id="PS50261"/>
    </source>
</evidence>
<dbReference type="InterPro" id="IPR036445">
    <property type="entry name" value="GPCR_2_extracell_dom_sf"/>
</dbReference>
<keyword evidence="6" id="KW-0297">G-protein coupled receptor</keyword>
<dbReference type="PROSITE" id="PS00650">
    <property type="entry name" value="G_PROTEIN_RECEP_F2_2"/>
    <property type="match status" value="1"/>
</dbReference>
<keyword evidence="12" id="KW-0732">Signal</keyword>
<dbReference type="InterPro" id="IPR017981">
    <property type="entry name" value="GPCR_2-like_7TM"/>
</dbReference>
<dbReference type="PANTHER" id="PTHR45620:SF42">
    <property type="entry name" value="G-PROTEIN COUPLED RECEPTOR SEB-2"/>
    <property type="match status" value="1"/>
</dbReference>
<keyword evidence="5 11" id="KW-1133">Transmembrane helix</keyword>
<feature type="transmembrane region" description="Helical" evidence="11">
    <location>
        <begin position="385"/>
        <end position="405"/>
    </location>
</feature>
<dbReference type="PANTHER" id="PTHR45620">
    <property type="entry name" value="PDF RECEPTOR-LIKE PROTEIN-RELATED"/>
    <property type="match status" value="1"/>
</dbReference>
<feature type="domain" description="G-protein coupled receptors family 2 profile 2" evidence="14">
    <location>
        <begin position="222"/>
        <end position="478"/>
    </location>
</feature>
<comment type="caution">
    <text evidence="15">The sequence shown here is derived from an EMBL/GenBank/DDBJ whole genome shotgun (WGS) entry which is preliminary data.</text>
</comment>
<dbReference type="Pfam" id="PF02793">
    <property type="entry name" value="HRM"/>
    <property type="match status" value="1"/>
</dbReference>
<proteinExistence type="inferred from homology"/>
<dbReference type="InterPro" id="IPR017983">
    <property type="entry name" value="GPCR_2_secretin-like_CS"/>
</dbReference>
<dbReference type="EMBL" id="CAXIEN010000236">
    <property type="protein sequence ID" value="CAL1288708.1"/>
    <property type="molecule type" value="Genomic_DNA"/>
</dbReference>
<evidence type="ECO:0000256" key="3">
    <source>
        <dbReference type="ARBA" id="ARBA00022475"/>
    </source>
</evidence>
<evidence type="ECO:0000259" key="13">
    <source>
        <dbReference type="PROSITE" id="PS50227"/>
    </source>
</evidence>
<accession>A0AAV2B0R6</accession>
<feature type="transmembrane region" description="Helical" evidence="11">
    <location>
        <begin position="224"/>
        <end position="247"/>
    </location>
</feature>
<feature type="transmembrane region" description="Helical" evidence="11">
    <location>
        <begin position="259"/>
        <end position="281"/>
    </location>
</feature>
<keyword evidence="16" id="KW-1185">Reference proteome</keyword>
<dbReference type="InterPro" id="IPR050332">
    <property type="entry name" value="GPCR_2"/>
</dbReference>
<dbReference type="Proteomes" id="UP001497382">
    <property type="component" value="Unassembled WGS sequence"/>
</dbReference>
<evidence type="ECO:0000313" key="16">
    <source>
        <dbReference type="Proteomes" id="UP001497382"/>
    </source>
</evidence>
<comment type="similarity">
    <text evidence="2">Belongs to the G-protein coupled receptor 2 family.</text>
</comment>
<dbReference type="Gene3D" id="1.20.1070.10">
    <property type="entry name" value="Rhodopsin 7-helix transmembrane proteins"/>
    <property type="match status" value="1"/>
</dbReference>
<dbReference type="GO" id="GO:0007166">
    <property type="term" value="P:cell surface receptor signaling pathway"/>
    <property type="evidence" value="ECO:0007669"/>
    <property type="project" value="InterPro"/>
</dbReference>
<dbReference type="PROSITE" id="PS50261">
    <property type="entry name" value="G_PROTEIN_RECEP_F2_4"/>
    <property type="match status" value="1"/>
</dbReference>
<evidence type="ECO:0000256" key="6">
    <source>
        <dbReference type="ARBA" id="ARBA00023040"/>
    </source>
</evidence>
<evidence type="ECO:0000256" key="11">
    <source>
        <dbReference type="SAM" id="Phobius"/>
    </source>
</evidence>
<keyword evidence="4 11" id="KW-0812">Transmembrane</keyword>
<dbReference type="SMART" id="SM00008">
    <property type="entry name" value="HormR"/>
    <property type="match status" value="1"/>
</dbReference>
<organism evidence="15 16">
    <name type="scientific">Larinioides sclopetarius</name>
    <dbReference type="NCBI Taxonomy" id="280406"/>
    <lineage>
        <taxon>Eukaryota</taxon>
        <taxon>Metazoa</taxon>
        <taxon>Ecdysozoa</taxon>
        <taxon>Arthropoda</taxon>
        <taxon>Chelicerata</taxon>
        <taxon>Arachnida</taxon>
        <taxon>Araneae</taxon>
        <taxon>Araneomorphae</taxon>
        <taxon>Entelegynae</taxon>
        <taxon>Araneoidea</taxon>
        <taxon>Araneidae</taxon>
        <taxon>Larinioides</taxon>
    </lineage>
</organism>
<gene>
    <name evidence="15" type="ORF">LARSCL_LOCUS15499</name>
</gene>
<evidence type="ECO:0000256" key="8">
    <source>
        <dbReference type="ARBA" id="ARBA00023170"/>
    </source>
</evidence>
<keyword evidence="9" id="KW-0325">Glycoprotein</keyword>
<evidence type="ECO:0000256" key="12">
    <source>
        <dbReference type="SAM" id="SignalP"/>
    </source>
</evidence>
<name>A0AAV2B0R6_9ARAC</name>
<feature type="transmembrane region" description="Helical" evidence="11">
    <location>
        <begin position="464"/>
        <end position="485"/>
    </location>
</feature>
<dbReference type="AlphaFoldDB" id="A0AAV2B0R6"/>
<reference evidence="15 16" key="1">
    <citation type="submission" date="2024-04" db="EMBL/GenBank/DDBJ databases">
        <authorList>
            <person name="Rising A."/>
            <person name="Reimegard J."/>
            <person name="Sonavane S."/>
            <person name="Akerstrom W."/>
            <person name="Nylinder S."/>
            <person name="Hedman E."/>
            <person name="Kallberg Y."/>
        </authorList>
    </citation>
    <scope>NUCLEOTIDE SEQUENCE [LARGE SCALE GENOMIC DNA]</scope>
</reference>
<dbReference type="InterPro" id="IPR001879">
    <property type="entry name" value="GPCR_2_extracellular_dom"/>
</dbReference>
<dbReference type="InterPro" id="IPR000832">
    <property type="entry name" value="GPCR_2_secretin-like"/>
</dbReference>
<evidence type="ECO:0000256" key="4">
    <source>
        <dbReference type="ARBA" id="ARBA00022692"/>
    </source>
</evidence>
<feature type="transmembrane region" description="Helical" evidence="11">
    <location>
        <begin position="342"/>
        <end position="365"/>
    </location>
</feature>
<evidence type="ECO:0000256" key="7">
    <source>
        <dbReference type="ARBA" id="ARBA00023136"/>
    </source>
</evidence>
<evidence type="ECO:0008006" key="17">
    <source>
        <dbReference type="Google" id="ProtNLM"/>
    </source>
</evidence>
<sequence length="595" mass="69225">MKIGTMQLAIVILPVFLQMCLCGGLELLLSENETDFFFSIACRTERGYLLPLDEYRKDTCARCYYYLPSFAFHDSRKLRYDESSGMLADPFSNRSIEADPEILGHPAYYTFQSELYARKWIACCRAALDCCRRMLSEAYIEENDTLHCPRTWDGWQCWPDTPAGEEAEGLCQEHVYFMSQPPPCPKYASKRCMSNGSWYVNEWDSEWTNYSSCSRIQGMRRLQYFHIVTYAISMLFLIPALFIFVIYKQLQVYRITMHKHLFTALLLNALTCIIFKSFIILEQMDLPSDRTTVLEDNGIGCKILCVITKYTRMTTYMWMFCEGFYLHKLIAASFAEQKSLRMFYCIGWVFPIFPVTTFSILRWYFADEECWAIPVNPYEWVTNSPNLLSLVLNFAFLCNIIRVLVTKLRATHTNEPSQFRKAVRATLVLVPLFGLHFFLVLYQPQSGQCTTLEGYTFLSYSMDGLQGFLVSLIFCYLNGEIQGLVHRSVQRMRLQRTFTSSSEWRRSTRSEPTLGKMAVRGKRGTVTDLMRRSVYRMRLRYSLNTKPSSVNLSNLSDLPVMLTQPNHINSQPASFNPRHTLKRDSYSIEEISDVF</sequence>
<evidence type="ECO:0000256" key="1">
    <source>
        <dbReference type="ARBA" id="ARBA00004651"/>
    </source>
</evidence>
<keyword evidence="10" id="KW-0807">Transducer</keyword>
<keyword evidence="7 11" id="KW-0472">Membrane</keyword>
<keyword evidence="8" id="KW-0675">Receptor</keyword>